<dbReference type="EMBL" id="MRZU01000004">
    <property type="protein sequence ID" value="OUJ18226.1"/>
    <property type="molecule type" value="Genomic_DNA"/>
</dbReference>
<gene>
    <name evidence="2" type="ORF">AMET1_1131</name>
</gene>
<organism evidence="2 3">
    <name type="scientific">Methanonatronarchaeum thermophilum</name>
    <dbReference type="NCBI Taxonomy" id="1927129"/>
    <lineage>
        <taxon>Archaea</taxon>
        <taxon>Methanobacteriati</taxon>
        <taxon>Methanobacteriota</taxon>
        <taxon>Methanonatronarchaeia</taxon>
        <taxon>Methanonatronarchaeales</taxon>
        <taxon>Methanonatronarchaeaceae</taxon>
        <taxon>Methanonatronarchaeum</taxon>
    </lineage>
</organism>
<dbReference type="PANTHER" id="PTHR40705">
    <property type="entry name" value="TRNA(ILE2) 2-AGMATINYLCYTIDINE SYNTHETASE TIAS"/>
    <property type="match status" value="1"/>
</dbReference>
<dbReference type="OrthoDB" id="52716at2157"/>
<protein>
    <submittedName>
        <fullName evidence="2">Putative DNA-binding protein containing a Zn-ribbon domain</fullName>
    </submittedName>
</protein>
<accession>A0A1Y3GFS6</accession>
<evidence type="ECO:0000313" key="2">
    <source>
        <dbReference type="EMBL" id="OUJ18226.1"/>
    </source>
</evidence>
<dbReference type="NCBIfam" id="TIGR03280">
    <property type="entry name" value="methan_mark_11"/>
    <property type="match status" value="1"/>
</dbReference>
<dbReference type="GO" id="GO:0003677">
    <property type="term" value="F:DNA binding"/>
    <property type="evidence" value="ECO:0007669"/>
    <property type="project" value="UniProtKB-KW"/>
</dbReference>
<comment type="caution">
    <text evidence="2">The sequence shown here is derived from an EMBL/GenBank/DDBJ whole genome shotgun (WGS) entry which is preliminary data.</text>
</comment>
<dbReference type="Pfam" id="PF22641">
    <property type="entry name" value="TiaS_TCKD"/>
    <property type="match status" value="1"/>
</dbReference>
<dbReference type="RefSeq" id="WP_086637516.1">
    <property type="nucleotide sequence ID" value="NZ_MRZU01000004.1"/>
</dbReference>
<feature type="domain" description="TiaS-like TCKD" evidence="1">
    <location>
        <begin position="159"/>
        <end position="286"/>
    </location>
</feature>
<dbReference type="InterPro" id="IPR053870">
    <property type="entry name" value="TiaS-like_TCKD"/>
</dbReference>
<keyword evidence="2" id="KW-0238">DNA-binding</keyword>
<proteinExistence type="predicted"/>
<dbReference type="Gene3D" id="3.30.70.2200">
    <property type="match status" value="1"/>
</dbReference>
<evidence type="ECO:0000313" key="3">
    <source>
        <dbReference type="Proteomes" id="UP000195137"/>
    </source>
</evidence>
<name>A0A1Y3GFS6_9EURY</name>
<dbReference type="InterPro" id="IPR017674">
    <property type="entry name" value="Methan_mark_11"/>
</dbReference>
<keyword evidence="3" id="KW-1185">Reference proteome</keyword>
<sequence length="316" mass="34178">MEILKPEQIKELLDEAWVSPYERIIMCADEKNGLVEITEDHARGTCYGGAAWEVRHYQETGSLVKDARREGARNVFTVGLGEGELELTPGIAAAGIESAKIDENEIKVGYAGLAGAGVAVAMCRGLAEGVNRVEVHEQGGGGQLGRASLVVPKYEKITIGIDDTDTDEAGATWALSNEIGCILDELEWAHYLNHTIVQLYTKNPYRTQNGVSISITFAVEPGMKEKFVDEVVSQFKKYTSSNDTAIAVHDEIAIPKAVKKYTQKAKNQMVEIEEAEKIAKENDIDLISVTGEQGKIGALAAIGLSNDPDEAAKVGK</sequence>
<dbReference type="AlphaFoldDB" id="A0A1Y3GFS6"/>
<evidence type="ECO:0000259" key="1">
    <source>
        <dbReference type="Pfam" id="PF22641"/>
    </source>
</evidence>
<reference evidence="2 3" key="1">
    <citation type="submission" date="2016-12" db="EMBL/GenBank/DDBJ databases">
        <title>Discovery of methanogenic haloarchaea.</title>
        <authorList>
            <person name="Sorokin D.Y."/>
            <person name="Makarova K.S."/>
            <person name="Abbas B."/>
            <person name="Ferrer M."/>
            <person name="Golyshin P.N."/>
        </authorList>
    </citation>
    <scope>NUCLEOTIDE SEQUENCE [LARGE SCALE GENOMIC DNA]</scope>
    <source>
        <strain evidence="2">AMET1</strain>
    </source>
</reference>
<dbReference type="PANTHER" id="PTHR40705:SF2">
    <property type="entry name" value="DUF1743 DOMAIN-CONTAINING PROTEIN"/>
    <property type="match status" value="1"/>
</dbReference>
<dbReference type="Proteomes" id="UP000195137">
    <property type="component" value="Unassembled WGS sequence"/>
</dbReference>